<evidence type="ECO:0000259" key="3">
    <source>
        <dbReference type="Pfam" id="PF17802"/>
    </source>
</evidence>
<feature type="chain" id="PRO_5045721231" evidence="2">
    <location>
        <begin position="31"/>
        <end position="606"/>
    </location>
</feature>
<dbReference type="Pfam" id="PF17802">
    <property type="entry name" value="SpaA"/>
    <property type="match status" value="1"/>
</dbReference>
<evidence type="ECO:0000313" key="5">
    <source>
        <dbReference type="Proteomes" id="UP000640335"/>
    </source>
</evidence>
<keyword evidence="1" id="KW-1133">Transmembrane helix</keyword>
<dbReference type="RefSeq" id="WP_191750610.1">
    <property type="nucleotide sequence ID" value="NZ_JACSQZ010000047.1"/>
</dbReference>
<comment type="caution">
    <text evidence="4">The sequence shown here is derived from an EMBL/GenBank/DDBJ whole genome shotgun (WGS) entry which is preliminary data.</text>
</comment>
<organism evidence="4 5">
    <name type="scientific">Clostridium gallinarum</name>
    <dbReference type="NCBI Taxonomy" id="2762246"/>
    <lineage>
        <taxon>Bacteria</taxon>
        <taxon>Bacillati</taxon>
        <taxon>Bacillota</taxon>
        <taxon>Clostridia</taxon>
        <taxon>Eubacteriales</taxon>
        <taxon>Clostridiaceae</taxon>
        <taxon>Clostridium</taxon>
    </lineage>
</organism>
<name>A0ABR8Q5Z8_9CLOT</name>
<dbReference type="InterPro" id="IPR041033">
    <property type="entry name" value="SpaA_PFL_dom_1"/>
</dbReference>
<evidence type="ECO:0000256" key="2">
    <source>
        <dbReference type="SAM" id="SignalP"/>
    </source>
</evidence>
<feature type="signal peptide" evidence="2">
    <location>
        <begin position="1"/>
        <end position="30"/>
    </location>
</feature>
<protein>
    <submittedName>
        <fullName evidence="4">Isopeptide-forming domain-containing fimbrial protein</fullName>
    </submittedName>
</protein>
<gene>
    <name evidence="4" type="ORF">H9660_11945</name>
</gene>
<dbReference type="InterPro" id="IPR013783">
    <property type="entry name" value="Ig-like_fold"/>
</dbReference>
<keyword evidence="1" id="KW-0472">Membrane</keyword>
<dbReference type="EMBL" id="JACSQZ010000047">
    <property type="protein sequence ID" value="MBD7915857.1"/>
    <property type="molecule type" value="Genomic_DNA"/>
</dbReference>
<dbReference type="Proteomes" id="UP000640335">
    <property type="component" value="Unassembled WGS sequence"/>
</dbReference>
<sequence>MISKRTKKLFGTLALAGIIIGQMGSLNVFADENTESAIQVMAEVGTPGGTANLGGGSAQITINGNMNQTLVGKKFNVYKLFNAENSAKLESINYTLNPTYKTPLQNIVGKKLNKAASTVTEYEIIDYINSLNTNKVEGAQADQTLEGRYSAFRYFVEELRDEIKRLNIQGDVVNVSQTKADNSIVIAGLDYGYYVVDEVTAVDGTHSASSLCMVNTANPNAEVQIKSDYPTVIKKIQEDDNNTGWNDIGDYEIGQTVPYKFESNVPNMNGYDTYYYAWHDRMDEALTFKKDTVSIVIEGKNKSYTLNKSEFNVVENPGNGETFKVEITDLKAIVDREFNNKNALGENEYGQNVILRYDATLNDKAANDTGRPGFENDVKLEFSNNPDGDGQGQTGETPWDTVVCFTFKIEGLKVNDHNLNLEGAKFRLYSDKDLKNEVYVKKSADGYIVINRDSLGGTDHTGGTTPQDAVEMVSNADGVFNIIGLDQGTYYLKETDAPDGYRPLLDPIEINVVPTYTTDRDNYIKGDGATNKTLQTLAATAKIKSFYSGIFNTEDLNLTTDVNEGSMNLTVVNKVGTKLPITGSAMTLLMMSLGTGTMIYSIRRKK</sequence>
<dbReference type="InterPro" id="IPR026466">
    <property type="entry name" value="Fim_isopep_form_D2_dom"/>
</dbReference>
<evidence type="ECO:0000256" key="1">
    <source>
        <dbReference type="SAM" id="Phobius"/>
    </source>
</evidence>
<proteinExistence type="predicted"/>
<feature type="domain" description="SpaA-like prealbumin fold" evidence="3">
    <location>
        <begin position="409"/>
        <end position="512"/>
    </location>
</feature>
<dbReference type="Gene3D" id="2.60.40.740">
    <property type="match status" value="1"/>
</dbReference>
<dbReference type="Gene3D" id="2.60.40.10">
    <property type="entry name" value="Immunoglobulins"/>
    <property type="match status" value="1"/>
</dbReference>
<feature type="transmembrane region" description="Helical" evidence="1">
    <location>
        <begin position="581"/>
        <end position="602"/>
    </location>
</feature>
<evidence type="ECO:0000313" key="4">
    <source>
        <dbReference type="EMBL" id="MBD7915857.1"/>
    </source>
</evidence>
<keyword evidence="5" id="KW-1185">Reference proteome</keyword>
<keyword evidence="2" id="KW-0732">Signal</keyword>
<reference evidence="4 5" key="1">
    <citation type="submission" date="2020-08" db="EMBL/GenBank/DDBJ databases">
        <title>A Genomic Blueprint of the Chicken Gut Microbiome.</title>
        <authorList>
            <person name="Gilroy R."/>
            <person name="Ravi A."/>
            <person name="Getino M."/>
            <person name="Pursley I."/>
            <person name="Horton D.L."/>
            <person name="Alikhan N.-F."/>
            <person name="Baker D."/>
            <person name="Gharbi K."/>
            <person name="Hall N."/>
            <person name="Watson M."/>
            <person name="Adriaenssens E.M."/>
            <person name="Foster-Nyarko E."/>
            <person name="Jarju S."/>
            <person name="Secka A."/>
            <person name="Antonio M."/>
            <person name="Oren A."/>
            <person name="Chaudhuri R."/>
            <person name="La Ragione R.M."/>
            <person name="Hildebrand F."/>
            <person name="Pallen M.J."/>
        </authorList>
    </citation>
    <scope>NUCLEOTIDE SEQUENCE [LARGE SCALE GENOMIC DNA]</scope>
    <source>
        <strain evidence="4 5">Sa3CUN1</strain>
    </source>
</reference>
<dbReference type="NCBIfam" id="TIGR04226">
    <property type="entry name" value="RrgB_K2N_iso_D2"/>
    <property type="match status" value="1"/>
</dbReference>
<accession>A0ABR8Q5Z8</accession>
<keyword evidence="1" id="KW-0812">Transmembrane</keyword>